<proteinExistence type="predicted"/>
<dbReference type="RefSeq" id="WP_005210002.1">
    <property type="nucleotide sequence ID" value="NZ_KB291602.1"/>
</dbReference>
<accession>L1QP45</accession>
<dbReference type="AlphaFoldDB" id="L1QP45"/>
<name>L1QP45_9CLOT</name>
<keyword evidence="1" id="KW-0472">Membrane</keyword>
<dbReference type="EMBL" id="AMEZ01000007">
    <property type="protein sequence ID" value="EKY29480.1"/>
    <property type="molecule type" value="Genomic_DNA"/>
</dbReference>
<protein>
    <submittedName>
        <fullName evidence="2">Uncharacterized protein</fullName>
    </submittedName>
</protein>
<feature type="transmembrane region" description="Helical" evidence="1">
    <location>
        <begin position="12"/>
        <end position="29"/>
    </location>
</feature>
<evidence type="ECO:0000313" key="3">
    <source>
        <dbReference type="Proteomes" id="UP000010420"/>
    </source>
</evidence>
<gene>
    <name evidence="2" type="ORF">HMPREF0216_00187</name>
</gene>
<keyword evidence="3" id="KW-1185">Reference proteome</keyword>
<sequence length="65" mass="7465">MLLVKYKLDETDERVIIGWTLAFLAFLASSVTNPYLASLSGFFVLVMECYILESALNKYVRREIV</sequence>
<organism evidence="2 3">
    <name type="scientific">Clostridium celatum DSM 1785</name>
    <dbReference type="NCBI Taxonomy" id="545697"/>
    <lineage>
        <taxon>Bacteria</taxon>
        <taxon>Bacillati</taxon>
        <taxon>Bacillota</taxon>
        <taxon>Clostridia</taxon>
        <taxon>Eubacteriales</taxon>
        <taxon>Clostridiaceae</taxon>
        <taxon>Clostridium</taxon>
    </lineage>
</organism>
<dbReference type="HOGENOM" id="CLU_2841998_0_0_9"/>
<reference evidence="2 3" key="1">
    <citation type="submission" date="2012-05" db="EMBL/GenBank/DDBJ databases">
        <authorList>
            <person name="Weinstock G."/>
            <person name="Sodergren E."/>
            <person name="Lobos E.A."/>
            <person name="Fulton L."/>
            <person name="Fulton R."/>
            <person name="Courtney L."/>
            <person name="Fronick C."/>
            <person name="O'Laughlin M."/>
            <person name="Godfrey J."/>
            <person name="Wilson R.M."/>
            <person name="Miner T."/>
            <person name="Farmer C."/>
            <person name="Delehaunty K."/>
            <person name="Cordes M."/>
            <person name="Minx P."/>
            <person name="Tomlinson C."/>
            <person name="Chen J."/>
            <person name="Wollam A."/>
            <person name="Pepin K.H."/>
            <person name="Bhonagiri V."/>
            <person name="Zhang X."/>
            <person name="Suruliraj S."/>
            <person name="Warren W."/>
            <person name="Mitreva M."/>
            <person name="Mardis E.R."/>
            <person name="Wilson R.K."/>
        </authorList>
    </citation>
    <scope>NUCLEOTIDE SEQUENCE [LARGE SCALE GENOMIC DNA]</scope>
    <source>
        <strain evidence="2 3">DSM 1785</strain>
    </source>
</reference>
<dbReference type="STRING" id="545697.HMPREF0216_00187"/>
<dbReference type="PATRIC" id="fig|545697.3.peg.184"/>
<dbReference type="Proteomes" id="UP000010420">
    <property type="component" value="Unassembled WGS sequence"/>
</dbReference>
<comment type="caution">
    <text evidence="2">The sequence shown here is derived from an EMBL/GenBank/DDBJ whole genome shotgun (WGS) entry which is preliminary data.</text>
</comment>
<evidence type="ECO:0000256" key="1">
    <source>
        <dbReference type="SAM" id="Phobius"/>
    </source>
</evidence>
<keyword evidence="1" id="KW-1133">Transmembrane helix</keyword>
<keyword evidence="1" id="KW-0812">Transmembrane</keyword>
<evidence type="ECO:0000313" key="2">
    <source>
        <dbReference type="EMBL" id="EKY29480.1"/>
    </source>
</evidence>